<dbReference type="Proteomes" id="UP000325313">
    <property type="component" value="Unassembled WGS sequence"/>
</dbReference>
<dbReference type="OrthoDB" id="2362516at2759"/>
<feature type="compositionally biased region" description="Basic and acidic residues" evidence="1">
    <location>
        <begin position="300"/>
        <end position="309"/>
    </location>
</feature>
<name>A0A5B0R8T0_PUCGR</name>
<feature type="compositionally biased region" description="Basic and acidic residues" evidence="1">
    <location>
        <begin position="233"/>
        <end position="252"/>
    </location>
</feature>
<organism evidence="5 7">
    <name type="scientific">Puccinia graminis f. sp. tritici</name>
    <dbReference type="NCBI Taxonomy" id="56615"/>
    <lineage>
        <taxon>Eukaryota</taxon>
        <taxon>Fungi</taxon>
        <taxon>Dikarya</taxon>
        <taxon>Basidiomycota</taxon>
        <taxon>Pucciniomycotina</taxon>
        <taxon>Pucciniomycetes</taxon>
        <taxon>Pucciniales</taxon>
        <taxon>Pucciniaceae</taxon>
        <taxon>Puccinia</taxon>
    </lineage>
</organism>
<comment type="caution">
    <text evidence="5">The sequence shown here is derived from an EMBL/GenBank/DDBJ whole genome shotgun (WGS) entry which is preliminary data.</text>
</comment>
<feature type="compositionally biased region" description="Polar residues" evidence="1">
    <location>
        <begin position="170"/>
        <end position="186"/>
    </location>
</feature>
<feature type="region of interest" description="Disordered" evidence="1">
    <location>
        <begin position="124"/>
        <end position="315"/>
    </location>
</feature>
<dbReference type="Proteomes" id="UP000324748">
    <property type="component" value="Unassembled WGS sequence"/>
</dbReference>
<evidence type="ECO:0000313" key="5">
    <source>
        <dbReference type="EMBL" id="KAA1121254.1"/>
    </source>
</evidence>
<dbReference type="EMBL" id="VDEP01000242">
    <property type="protein sequence ID" value="KAA1120631.1"/>
    <property type="molecule type" value="Genomic_DNA"/>
</dbReference>
<feature type="compositionally biased region" description="Low complexity" evidence="1">
    <location>
        <begin position="213"/>
        <end position="231"/>
    </location>
</feature>
<feature type="compositionally biased region" description="Polar residues" evidence="1">
    <location>
        <begin position="138"/>
        <end position="161"/>
    </location>
</feature>
<evidence type="ECO:0000313" key="7">
    <source>
        <dbReference type="Proteomes" id="UP000325313"/>
    </source>
</evidence>
<evidence type="ECO:0008006" key="8">
    <source>
        <dbReference type="Google" id="ProtNLM"/>
    </source>
</evidence>
<gene>
    <name evidence="2" type="ORF">PGT21_031590</name>
    <name evidence="3" type="ORF">PGT21_033437</name>
    <name evidence="4" type="ORF">PGTUg99_013651</name>
    <name evidence="5" type="ORF">PGTUg99_028912</name>
</gene>
<proteinExistence type="predicted"/>
<sequence length="315" mass="32222">MYHPRIPLVVLILSSQTHSRFIEPGVVPINPIHLQRRGIDQNVLLENGQEAQKLNAKFSDMNANSPCKTGDSACIAGGFSQCVGGKFVGGPCAQGSKCFAMPLLLKKGTSLGCDTEEDATSRIKNTGATGGLTGTGGDSSKPSTSNSTQANPTGDMNGTKSDSNEKDGDSTGSTGNAAADTNKNSTSMDSSAGSSRPSDASDSGTDEKKKSNPPMDSSSGAADSSDPSASGTDKNDAKNSTDSSDPKSDSGKASEASKNSTSPSDGKEPDPKESSSNSTDVKKNEAPVKGADGEDVEDLSFAKDKSEEKDCADES</sequence>
<dbReference type="EMBL" id="VSWC01000002">
    <property type="protein sequence ID" value="KAA1118204.1"/>
    <property type="molecule type" value="Genomic_DNA"/>
</dbReference>
<evidence type="ECO:0000313" key="6">
    <source>
        <dbReference type="Proteomes" id="UP000324748"/>
    </source>
</evidence>
<reference evidence="6 7" key="1">
    <citation type="submission" date="2019-05" db="EMBL/GenBank/DDBJ databases">
        <title>Emergence of the Ug99 lineage of the wheat stem rust pathogen through somatic hybridization.</title>
        <authorList>
            <person name="Li F."/>
            <person name="Upadhyaya N.M."/>
            <person name="Sperschneider J."/>
            <person name="Matny O."/>
            <person name="Nguyen-Phuc H."/>
            <person name="Mago R."/>
            <person name="Raley C."/>
            <person name="Miller M.E."/>
            <person name="Silverstein K.A.T."/>
            <person name="Henningsen E."/>
            <person name="Hirsch C.D."/>
            <person name="Visser B."/>
            <person name="Pretorius Z.A."/>
            <person name="Steffenson B.J."/>
            <person name="Schwessinger B."/>
            <person name="Dodds P.N."/>
            <person name="Figueroa M."/>
        </authorList>
    </citation>
    <scope>NUCLEOTIDE SEQUENCE [LARGE SCALE GENOMIC DNA]</scope>
    <source>
        <strain evidence="2">21-0</strain>
        <strain evidence="5 7">Ug99</strain>
    </source>
</reference>
<feature type="compositionally biased region" description="Low complexity" evidence="1">
    <location>
        <begin position="187"/>
        <end position="203"/>
    </location>
</feature>
<evidence type="ECO:0000313" key="2">
    <source>
        <dbReference type="EMBL" id="KAA1100203.1"/>
    </source>
</evidence>
<evidence type="ECO:0000256" key="1">
    <source>
        <dbReference type="SAM" id="MobiDB-lite"/>
    </source>
</evidence>
<dbReference type="EMBL" id="VDEP01000239">
    <property type="protein sequence ID" value="KAA1121254.1"/>
    <property type="molecule type" value="Genomic_DNA"/>
</dbReference>
<keyword evidence="6" id="KW-1185">Reference proteome</keyword>
<evidence type="ECO:0000313" key="4">
    <source>
        <dbReference type="EMBL" id="KAA1120631.1"/>
    </source>
</evidence>
<accession>A0A5B0R8T0</accession>
<dbReference type="EMBL" id="VSWC01000054">
    <property type="protein sequence ID" value="KAA1100203.1"/>
    <property type="molecule type" value="Genomic_DNA"/>
</dbReference>
<evidence type="ECO:0000313" key="3">
    <source>
        <dbReference type="EMBL" id="KAA1118204.1"/>
    </source>
</evidence>
<dbReference type="AlphaFoldDB" id="A0A5B0R8T0"/>
<protein>
    <recommendedName>
        <fullName evidence="8">Carbohydrate-binding module family 19 domain-containing protein</fullName>
    </recommendedName>
</protein>
<feature type="compositionally biased region" description="Gly residues" evidence="1">
    <location>
        <begin position="128"/>
        <end position="137"/>
    </location>
</feature>